<dbReference type="Pfam" id="PF01614">
    <property type="entry name" value="IclR_C"/>
    <property type="match status" value="1"/>
</dbReference>
<sequence>MKPEAHATVKSADRAFDILEYVADAPEPPSFSKLLADLAIPRSSLFHLLNNLQARGYLAQDPASARYRLGDRIRQLAGRISGPPLAAIVQPLLTQLSGVLNETSAFYLRVGDAMETIASAVGRQALSYTMKSGERAPLYAISGGKILLAAMAPVDLVAYLERVSLDEITPNTIRSKDRLREDIAAAQRDGFAYSREEFTPGITGIATAVLRHGQVFGALNLAVPTARFSQSQDGVFRRQLQSTAAALTRALEAGTAL</sequence>
<protein>
    <submittedName>
        <fullName evidence="6">IclR family transcriptional regulator</fullName>
    </submittedName>
</protein>
<feature type="domain" description="HTH iclR-type" evidence="4">
    <location>
        <begin position="9"/>
        <end position="71"/>
    </location>
</feature>
<dbReference type="OrthoDB" id="9807558at2"/>
<evidence type="ECO:0000256" key="2">
    <source>
        <dbReference type="ARBA" id="ARBA00023125"/>
    </source>
</evidence>
<keyword evidence="1" id="KW-0805">Transcription regulation</keyword>
<dbReference type="PROSITE" id="PS51077">
    <property type="entry name" value="HTH_ICLR"/>
    <property type="match status" value="1"/>
</dbReference>
<evidence type="ECO:0000259" key="5">
    <source>
        <dbReference type="PROSITE" id="PS51078"/>
    </source>
</evidence>
<dbReference type="InterPro" id="IPR005471">
    <property type="entry name" value="Tscrpt_reg_IclR_N"/>
</dbReference>
<name>A0A4D7AZH2_9HYPH</name>
<evidence type="ECO:0000256" key="3">
    <source>
        <dbReference type="ARBA" id="ARBA00023163"/>
    </source>
</evidence>
<keyword evidence="7" id="KW-1185">Reference proteome</keyword>
<dbReference type="Gene3D" id="3.30.450.40">
    <property type="match status" value="1"/>
</dbReference>
<dbReference type="Gene3D" id="1.10.10.10">
    <property type="entry name" value="Winged helix-like DNA-binding domain superfamily/Winged helix DNA-binding domain"/>
    <property type="match status" value="1"/>
</dbReference>
<dbReference type="Pfam" id="PF09339">
    <property type="entry name" value="HTH_IclR"/>
    <property type="match status" value="1"/>
</dbReference>
<evidence type="ECO:0000259" key="4">
    <source>
        <dbReference type="PROSITE" id="PS51077"/>
    </source>
</evidence>
<dbReference type="GO" id="GO:0003677">
    <property type="term" value="F:DNA binding"/>
    <property type="evidence" value="ECO:0007669"/>
    <property type="project" value="UniProtKB-KW"/>
</dbReference>
<dbReference type="PANTHER" id="PTHR30136:SF35">
    <property type="entry name" value="HTH-TYPE TRANSCRIPTIONAL REGULATOR RV1719"/>
    <property type="match status" value="1"/>
</dbReference>
<organism evidence="6 7">
    <name type="scientific">Phreatobacter stygius</name>
    <dbReference type="NCBI Taxonomy" id="1940610"/>
    <lineage>
        <taxon>Bacteria</taxon>
        <taxon>Pseudomonadati</taxon>
        <taxon>Pseudomonadota</taxon>
        <taxon>Alphaproteobacteria</taxon>
        <taxon>Hyphomicrobiales</taxon>
        <taxon>Phreatobacteraceae</taxon>
        <taxon>Phreatobacter</taxon>
    </lineage>
</organism>
<dbReference type="InterPro" id="IPR036388">
    <property type="entry name" value="WH-like_DNA-bd_sf"/>
</dbReference>
<dbReference type="SUPFAM" id="SSF55781">
    <property type="entry name" value="GAF domain-like"/>
    <property type="match status" value="1"/>
</dbReference>
<gene>
    <name evidence="6" type="ORF">E8M01_07125</name>
</gene>
<evidence type="ECO:0000313" key="7">
    <source>
        <dbReference type="Proteomes" id="UP000298781"/>
    </source>
</evidence>
<evidence type="ECO:0000256" key="1">
    <source>
        <dbReference type="ARBA" id="ARBA00023015"/>
    </source>
</evidence>
<keyword evidence="2" id="KW-0238">DNA-binding</keyword>
<dbReference type="PANTHER" id="PTHR30136">
    <property type="entry name" value="HELIX-TURN-HELIX TRANSCRIPTIONAL REGULATOR, ICLR FAMILY"/>
    <property type="match status" value="1"/>
</dbReference>
<dbReference type="Proteomes" id="UP000298781">
    <property type="component" value="Chromosome"/>
</dbReference>
<dbReference type="AlphaFoldDB" id="A0A4D7AZH2"/>
<proteinExistence type="predicted"/>
<dbReference type="KEGG" id="pstg:E8M01_07125"/>
<accession>A0A4D7AZH2</accession>
<evidence type="ECO:0000313" key="6">
    <source>
        <dbReference type="EMBL" id="QCI64038.1"/>
    </source>
</evidence>
<dbReference type="PROSITE" id="PS51078">
    <property type="entry name" value="ICLR_ED"/>
    <property type="match status" value="1"/>
</dbReference>
<dbReference type="InterPro" id="IPR036390">
    <property type="entry name" value="WH_DNA-bd_sf"/>
</dbReference>
<dbReference type="SUPFAM" id="SSF46785">
    <property type="entry name" value="Winged helix' DNA-binding domain"/>
    <property type="match status" value="1"/>
</dbReference>
<keyword evidence="3" id="KW-0804">Transcription</keyword>
<dbReference type="RefSeq" id="WP_136959494.1">
    <property type="nucleotide sequence ID" value="NZ_CP039690.1"/>
</dbReference>
<reference evidence="6 7" key="1">
    <citation type="submission" date="2019-04" db="EMBL/GenBank/DDBJ databases">
        <title>Phreatobacter aquaticus sp. nov.</title>
        <authorList>
            <person name="Choi A."/>
        </authorList>
    </citation>
    <scope>NUCLEOTIDE SEQUENCE [LARGE SCALE GENOMIC DNA]</scope>
    <source>
        <strain evidence="6 7">KCTC 52518</strain>
    </source>
</reference>
<dbReference type="GO" id="GO:0045892">
    <property type="term" value="P:negative regulation of DNA-templated transcription"/>
    <property type="evidence" value="ECO:0007669"/>
    <property type="project" value="TreeGrafter"/>
</dbReference>
<dbReference type="InterPro" id="IPR014757">
    <property type="entry name" value="Tscrpt_reg_IclR_C"/>
</dbReference>
<dbReference type="EMBL" id="CP039690">
    <property type="protein sequence ID" value="QCI64038.1"/>
    <property type="molecule type" value="Genomic_DNA"/>
</dbReference>
<dbReference type="InterPro" id="IPR029016">
    <property type="entry name" value="GAF-like_dom_sf"/>
</dbReference>
<dbReference type="GO" id="GO:0003700">
    <property type="term" value="F:DNA-binding transcription factor activity"/>
    <property type="evidence" value="ECO:0007669"/>
    <property type="project" value="TreeGrafter"/>
</dbReference>
<feature type="domain" description="IclR-ED" evidence="5">
    <location>
        <begin position="72"/>
        <end position="253"/>
    </location>
</feature>
<dbReference type="InterPro" id="IPR050707">
    <property type="entry name" value="HTH_MetabolicPath_Reg"/>
</dbReference>
<dbReference type="SMART" id="SM00346">
    <property type="entry name" value="HTH_ICLR"/>
    <property type="match status" value="1"/>
</dbReference>